<reference evidence="6 7" key="1">
    <citation type="submission" date="2019-11" db="EMBL/GenBank/DDBJ databases">
        <authorList>
            <person name="Jiang L.-Q."/>
        </authorList>
    </citation>
    <scope>NUCLEOTIDE SEQUENCE [LARGE SCALE GENOMIC DNA]</scope>
    <source>
        <strain evidence="6 7">YIM 132087</strain>
    </source>
</reference>
<dbReference type="NCBIfam" id="TIGR03964">
    <property type="entry name" value="mycofact_creat"/>
    <property type="match status" value="1"/>
</dbReference>
<dbReference type="GO" id="GO:0016811">
    <property type="term" value="F:hydrolase activity, acting on carbon-nitrogen (but not peptide) bonds, in linear amides"/>
    <property type="evidence" value="ECO:0007669"/>
    <property type="project" value="TreeGrafter"/>
</dbReference>
<evidence type="ECO:0000256" key="3">
    <source>
        <dbReference type="ARBA" id="ARBA00022801"/>
    </source>
</evidence>
<dbReference type="GO" id="GO:0046872">
    <property type="term" value="F:metal ion binding"/>
    <property type="evidence" value="ECO:0007669"/>
    <property type="project" value="UniProtKB-KW"/>
</dbReference>
<protein>
    <submittedName>
        <fullName evidence="6">Mycofactocin biosynthesis peptidyl-dipeptidase MftE</fullName>
    </submittedName>
</protein>
<dbReference type="Gene3D" id="3.40.50.10310">
    <property type="entry name" value="Creatininase"/>
    <property type="match status" value="1"/>
</dbReference>
<keyword evidence="2" id="KW-0479">Metal-binding</keyword>
<keyword evidence="3" id="KW-0378">Hydrolase</keyword>
<comment type="cofactor">
    <cofactor evidence="1">
        <name>Zn(2+)</name>
        <dbReference type="ChEBI" id="CHEBI:29105"/>
    </cofactor>
</comment>
<proteinExistence type="inferred from homology"/>
<evidence type="ECO:0000256" key="1">
    <source>
        <dbReference type="ARBA" id="ARBA00001947"/>
    </source>
</evidence>
<dbReference type="InterPro" id="IPR023871">
    <property type="entry name" value="MftE"/>
</dbReference>
<name>A0A7K1FMU5_9ACTN</name>
<keyword evidence="7" id="KW-1185">Reference proteome</keyword>
<dbReference type="GO" id="GO:0009231">
    <property type="term" value="P:riboflavin biosynthetic process"/>
    <property type="evidence" value="ECO:0007669"/>
    <property type="project" value="TreeGrafter"/>
</dbReference>
<keyword evidence="4" id="KW-0862">Zinc</keyword>
<dbReference type="InterPro" id="IPR003785">
    <property type="entry name" value="Creatininase/forma_Hydrolase"/>
</dbReference>
<organism evidence="6 7">
    <name type="scientific">Nakamurella alba</name>
    <dbReference type="NCBI Taxonomy" id="2665158"/>
    <lineage>
        <taxon>Bacteria</taxon>
        <taxon>Bacillati</taxon>
        <taxon>Actinomycetota</taxon>
        <taxon>Actinomycetes</taxon>
        <taxon>Nakamurellales</taxon>
        <taxon>Nakamurellaceae</taxon>
        <taxon>Nakamurella</taxon>
    </lineage>
</organism>
<evidence type="ECO:0000313" key="7">
    <source>
        <dbReference type="Proteomes" id="UP000460221"/>
    </source>
</evidence>
<sequence length="252" mass="26655">MHHARWPDIAAAQRTLLLWPIGSTEQHGPHLPMGTDTLIAQALADAAHQLFPATGLAPAQPVGASGEHEHFPGTLSIGTPALTQIVVEFVRHATRHWAHVLIINGHGGNHDALREAVTLLTYEGRSVHVHHATHPDADPHAGHHETSLLLHLHPHLVRTDLAAPGNTTPISDLMPALRAGGTAAVAPNGILGDPTHATAAHGRSIFHQMLRPLLTTVHALFQGAGITVRPQVPFTIAEADRNSATTASSTST</sequence>
<dbReference type="PANTHER" id="PTHR35005">
    <property type="entry name" value="3-DEHYDRO-SCYLLO-INOSOSE HYDROLASE"/>
    <property type="match status" value="1"/>
</dbReference>
<evidence type="ECO:0000256" key="5">
    <source>
        <dbReference type="ARBA" id="ARBA00024029"/>
    </source>
</evidence>
<comment type="caution">
    <text evidence="6">The sequence shown here is derived from an EMBL/GenBank/DDBJ whole genome shotgun (WGS) entry which is preliminary data.</text>
</comment>
<comment type="similarity">
    <text evidence="5">Belongs to the creatininase superfamily.</text>
</comment>
<dbReference type="InterPro" id="IPR024087">
    <property type="entry name" value="Creatininase-like_sf"/>
</dbReference>
<dbReference type="SUPFAM" id="SSF102215">
    <property type="entry name" value="Creatininase"/>
    <property type="match status" value="1"/>
</dbReference>
<dbReference type="AlphaFoldDB" id="A0A7K1FMU5"/>
<dbReference type="Proteomes" id="UP000460221">
    <property type="component" value="Unassembled WGS sequence"/>
</dbReference>
<evidence type="ECO:0000256" key="4">
    <source>
        <dbReference type="ARBA" id="ARBA00022833"/>
    </source>
</evidence>
<gene>
    <name evidence="6" type="primary">mftE</name>
    <name evidence="6" type="ORF">GIS00_16265</name>
</gene>
<dbReference type="PANTHER" id="PTHR35005:SF1">
    <property type="entry name" value="2-AMINO-5-FORMYLAMINO-6-RIBOSYLAMINOPYRIMIDIN-4(3H)-ONE 5'-MONOPHOSPHATE DEFORMYLASE"/>
    <property type="match status" value="1"/>
</dbReference>
<dbReference type="EMBL" id="WLYK01000006">
    <property type="protein sequence ID" value="MTD15491.1"/>
    <property type="molecule type" value="Genomic_DNA"/>
</dbReference>
<evidence type="ECO:0000313" key="6">
    <source>
        <dbReference type="EMBL" id="MTD15491.1"/>
    </source>
</evidence>
<dbReference type="Pfam" id="PF02633">
    <property type="entry name" value="Creatininase"/>
    <property type="match status" value="1"/>
</dbReference>
<evidence type="ECO:0000256" key="2">
    <source>
        <dbReference type="ARBA" id="ARBA00022723"/>
    </source>
</evidence>
<accession>A0A7K1FMU5</accession>